<keyword evidence="1" id="KW-0547">Nucleotide-binding</keyword>
<feature type="binding site" evidence="1">
    <location>
        <position position="295"/>
    </location>
    <ligand>
        <name>ATP</name>
        <dbReference type="ChEBI" id="CHEBI:30616"/>
    </ligand>
</feature>
<evidence type="ECO:0000256" key="1">
    <source>
        <dbReference type="PROSITE-ProRule" id="PRU10141"/>
    </source>
</evidence>
<keyword evidence="4" id="KW-0418">Kinase</keyword>
<evidence type="ECO:0000256" key="2">
    <source>
        <dbReference type="SAM" id="MobiDB-lite"/>
    </source>
</evidence>
<dbReference type="GO" id="GO:0005634">
    <property type="term" value="C:nucleus"/>
    <property type="evidence" value="ECO:0007669"/>
    <property type="project" value="TreeGrafter"/>
</dbReference>
<proteinExistence type="predicted"/>
<dbReference type="PANTHER" id="PTHR44167">
    <property type="entry name" value="OVARIAN-SPECIFIC SERINE/THREONINE-PROTEIN KINASE LOK-RELATED"/>
    <property type="match status" value="1"/>
</dbReference>
<dbReference type="PROSITE" id="PS00107">
    <property type="entry name" value="PROTEIN_KINASE_ATP"/>
    <property type="match status" value="1"/>
</dbReference>
<dbReference type="EMBL" id="KV407457">
    <property type="protein sequence ID" value="KZF23198.1"/>
    <property type="molecule type" value="Genomic_DNA"/>
</dbReference>
<sequence length="573" mass="64509">MASPADTVILDDNELDQFALLRPWNIEACLAFSDIIERIINNDPLLHHHRQFIEYESMRVPLQQAMSISRQLNNSGEFENSFDTETETESDWGNKSEGDRGQRDVYVWTGGYVLSLGCLPHLPSIGWQVGSGRWKVGTTNLDPCGGVDILLTGDSRRAAVRGIHARMAFNRQTGLLMLQARHSEPYGVRLDNESFALQSRSLNARSSIVRFGKLEYIFAYTVQPNSGSEKLFQLQKQKFFREHLQAPPPIEATSATPSQNDLVLGNWTLKRAVGRGAFGTVLAATHRNGAVVAFKTFMRYDSRSDRFAQLEIAAAEQLKPFLLEFDRKRHIIRLEEVIYQRGRREYDGSGPENIWMLYSPLARGTFQNHILERDSNTINETVRAILFKQVLEGLDCLHAHGWVHRDIKPLNLGVVSIEPPKAVILDIGSVALLEPGEVGFRPRPGAYGTVSYLAPEMELATYHAPVDIWALGLVAHEIFLGSHPWKLAVNPWRTDKNRYYTQYLNIYTDTIQKLRSAGSGTIHDLIAKMLAWEPRARISSRSALEHPCLRGISTGDANWTPSSPLAGSKRPRD</sequence>
<dbReference type="GeneID" id="28896108"/>
<dbReference type="InterPro" id="IPR000719">
    <property type="entry name" value="Prot_kinase_dom"/>
</dbReference>
<dbReference type="InParanoid" id="A0A165HA26"/>
<feature type="region of interest" description="Disordered" evidence="2">
    <location>
        <begin position="77"/>
        <end position="99"/>
    </location>
</feature>
<dbReference type="GO" id="GO:0005737">
    <property type="term" value="C:cytoplasm"/>
    <property type="evidence" value="ECO:0007669"/>
    <property type="project" value="TreeGrafter"/>
</dbReference>
<name>A0A165HA26_XYLHT</name>
<dbReference type="STRING" id="1328760.A0A165HA26"/>
<dbReference type="SUPFAM" id="SSF56112">
    <property type="entry name" value="Protein kinase-like (PK-like)"/>
    <property type="match status" value="1"/>
</dbReference>
<dbReference type="Gene3D" id="1.10.510.10">
    <property type="entry name" value="Transferase(Phosphotransferase) domain 1"/>
    <property type="match status" value="1"/>
</dbReference>
<keyword evidence="1" id="KW-0067">ATP-binding</keyword>
<dbReference type="OrthoDB" id="5979581at2759"/>
<dbReference type="PROSITE" id="PS50011">
    <property type="entry name" value="PROTEIN_KINASE_DOM"/>
    <property type="match status" value="1"/>
</dbReference>
<reference evidence="4 5" key="1">
    <citation type="journal article" date="2016" name="Fungal Biol.">
        <title>The genome of Xylona heveae provides a window into fungal endophytism.</title>
        <authorList>
            <person name="Gazis R."/>
            <person name="Kuo A."/>
            <person name="Riley R."/>
            <person name="LaButti K."/>
            <person name="Lipzen A."/>
            <person name="Lin J."/>
            <person name="Amirebrahimi M."/>
            <person name="Hesse C.N."/>
            <person name="Spatafora J.W."/>
            <person name="Henrissat B."/>
            <person name="Hainaut M."/>
            <person name="Grigoriev I.V."/>
            <person name="Hibbett D.S."/>
        </authorList>
    </citation>
    <scope>NUCLEOTIDE SEQUENCE [LARGE SCALE GENOMIC DNA]</scope>
    <source>
        <strain evidence="4 5">TC161</strain>
    </source>
</reference>
<dbReference type="GO" id="GO:0044773">
    <property type="term" value="P:mitotic DNA damage checkpoint signaling"/>
    <property type="evidence" value="ECO:0007669"/>
    <property type="project" value="TreeGrafter"/>
</dbReference>
<evidence type="ECO:0000259" key="3">
    <source>
        <dbReference type="PROSITE" id="PS50011"/>
    </source>
</evidence>
<keyword evidence="4" id="KW-0808">Transferase</keyword>
<organism evidence="4 5">
    <name type="scientific">Xylona heveae (strain CBS 132557 / TC161)</name>
    <dbReference type="NCBI Taxonomy" id="1328760"/>
    <lineage>
        <taxon>Eukaryota</taxon>
        <taxon>Fungi</taxon>
        <taxon>Dikarya</taxon>
        <taxon>Ascomycota</taxon>
        <taxon>Pezizomycotina</taxon>
        <taxon>Xylonomycetes</taxon>
        <taxon>Xylonales</taxon>
        <taxon>Xylonaceae</taxon>
        <taxon>Xylona</taxon>
    </lineage>
</organism>
<gene>
    <name evidence="4" type="ORF">L228DRAFT_237787</name>
</gene>
<evidence type="ECO:0000313" key="4">
    <source>
        <dbReference type="EMBL" id="KZF23198.1"/>
    </source>
</evidence>
<accession>A0A165HA26</accession>
<feature type="compositionally biased region" description="Acidic residues" evidence="2">
    <location>
        <begin position="80"/>
        <end position="90"/>
    </location>
</feature>
<keyword evidence="5" id="KW-1185">Reference proteome</keyword>
<dbReference type="SMART" id="SM00220">
    <property type="entry name" value="S_TKc"/>
    <property type="match status" value="1"/>
</dbReference>
<protein>
    <submittedName>
        <fullName evidence="4">Kinase-like protein</fullName>
    </submittedName>
</protein>
<dbReference type="RefSeq" id="XP_018188753.1">
    <property type="nucleotide sequence ID" value="XM_018330971.1"/>
</dbReference>
<dbReference type="PANTHER" id="PTHR44167:SF18">
    <property type="entry name" value="PROTEIN KINASE DOMAIN-CONTAINING PROTEIN"/>
    <property type="match status" value="1"/>
</dbReference>
<dbReference type="InterPro" id="IPR017441">
    <property type="entry name" value="Protein_kinase_ATP_BS"/>
</dbReference>
<dbReference type="GO" id="GO:0004674">
    <property type="term" value="F:protein serine/threonine kinase activity"/>
    <property type="evidence" value="ECO:0007669"/>
    <property type="project" value="TreeGrafter"/>
</dbReference>
<evidence type="ECO:0000313" key="5">
    <source>
        <dbReference type="Proteomes" id="UP000076632"/>
    </source>
</evidence>
<dbReference type="Proteomes" id="UP000076632">
    <property type="component" value="Unassembled WGS sequence"/>
</dbReference>
<dbReference type="InterPro" id="IPR011009">
    <property type="entry name" value="Kinase-like_dom_sf"/>
</dbReference>
<dbReference type="Pfam" id="PF00069">
    <property type="entry name" value="Pkinase"/>
    <property type="match status" value="1"/>
</dbReference>
<dbReference type="Gene3D" id="3.30.200.20">
    <property type="entry name" value="Phosphorylase Kinase, domain 1"/>
    <property type="match status" value="1"/>
</dbReference>
<dbReference type="AlphaFoldDB" id="A0A165HA26"/>
<feature type="domain" description="Protein kinase" evidence="3">
    <location>
        <begin position="267"/>
        <end position="549"/>
    </location>
</feature>
<dbReference type="CDD" id="cd00180">
    <property type="entry name" value="PKc"/>
    <property type="match status" value="1"/>
</dbReference>
<dbReference type="OMA" id="HEMSEYD"/>
<dbReference type="GO" id="GO:0005524">
    <property type="term" value="F:ATP binding"/>
    <property type="evidence" value="ECO:0007669"/>
    <property type="project" value="UniProtKB-UniRule"/>
</dbReference>